<name>A0ABW3K2K7_9BACT</name>
<dbReference type="RefSeq" id="WP_377578801.1">
    <property type="nucleotide sequence ID" value="NZ_JBHTKA010000003.1"/>
</dbReference>
<evidence type="ECO:0000256" key="1">
    <source>
        <dbReference type="SAM" id="SignalP"/>
    </source>
</evidence>
<gene>
    <name evidence="2" type="ORF">ACFQ21_10740</name>
</gene>
<protein>
    <submittedName>
        <fullName evidence="2">DUF4252 domain-containing protein</fullName>
    </submittedName>
</protein>
<feature type="chain" id="PRO_5045103843" evidence="1">
    <location>
        <begin position="19"/>
        <end position="160"/>
    </location>
</feature>
<dbReference type="Proteomes" id="UP001597112">
    <property type="component" value="Unassembled WGS sequence"/>
</dbReference>
<proteinExistence type="predicted"/>
<dbReference type="Pfam" id="PF14060">
    <property type="entry name" value="DUF4252"/>
    <property type="match status" value="1"/>
</dbReference>
<reference evidence="3" key="1">
    <citation type="journal article" date="2019" name="Int. J. Syst. Evol. Microbiol.">
        <title>The Global Catalogue of Microorganisms (GCM) 10K type strain sequencing project: providing services to taxonomists for standard genome sequencing and annotation.</title>
        <authorList>
            <consortium name="The Broad Institute Genomics Platform"/>
            <consortium name="The Broad Institute Genome Sequencing Center for Infectious Disease"/>
            <person name="Wu L."/>
            <person name="Ma J."/>
        </authorList>
    </citation>
    <scope>NUCLEOTIDE SEQUENCE [LARGE SCALE GENOMIC DNA]</scope>
    <source>
        <strain evidence="3">CCUG 58938</strain>
    </source>
</reference>
<dbReference type="EMBL" id="JBHTKA010000003">
    <property type="protein sequence ID" value="MFD0999789.1"/>
    <property type="molecule type" value="Genomic_DNA"/>
</dbReference>
<keyword evidence="3" id="KW-1185">Reference proteome</keyword>
<dbReference type="InterPro" id="IPR025348">
    <property type="entry name" value="DUF4252"/>
</dbReference>
<evidence type="ECO:0000313" key="2">
    <source>
        <dbReference type="EMBL" id="MFD0999789.1"/>
    </source>
</evidence>
<accession>A0ABW3K2K7</accession>
<evidence type="ECO:0000313" key="3">
    <source>
        <dbReference type="Proteomes" id="UP001597112"/>
    </source>
</evidence>
<comment type="caution">
    <text evidence="2">The sequence shown here is derived from an EMBL/GenBank/DDBJ whole genome shotgun (WGS) entry which is preliminary data.</text>
</comment>
<feature type="signal peptide" evidence="1">
    <location>
        <begin position="1"/>
        <end position="18"/>
    </location>
</feature>
<keyword evidence="1" id="KW-0732">Signal</keyword>
<organism evidence="2 3">
    <name type="scientific">Ohtaekwangia kribbensis</name>
    <dbReference type="NCBI Taxonomy" id="688913"/>
    <lineage>
        <taxon>Bacteria</taxon>
        <taxon>Pseudomonadati</taxon>
        <taxon>Bacteroidota</taxon>
        <taxon>Cytophagia</taxon>
        <taxon>Cytophagales</taxon>
        <taxon>Fulvivirgaceae</taxon>
        <taxon>Ohtaekwangia</taxon>
    </lineage>
</organism>
<sequence length="160" mass="18130">MKSIFALVFTIASLTTFAQSESFLTFKENLSDAEDVVSFKIGGFVLRTVLWLSNESDVKDEFGEVHSLRFMNVPMHEVTKRNLKVSGFKSVLKNDHFEEVISASDDGDQVTVYMQERGKNNNLYFMLIESEDELTAIEIKGYLDPKKLLESNSKGKLTSL</sequence>